<evidence type="ECO:0000256" key="6">
    <source>
        <dbReference type="SAM" id="Phobius"/>
    </source>
</evidence>
<evidence type="ECO:0000256" key="2">
    <source>
        <dbReference type="ARBA" id="ARBA00022692"/>
    </source>
</evidence>
<dbReference type="PANTHER" id="PTHR34978:SF3">
    <property type="entry name" value="SLR0241 PROTEIN"/>
    <property type="match status" value="1"/>
</dbReference>
<feature type="domain" description="TonB C-terminal" evidence="7">
    <location>
        <begin position="402"/>
        <end position="494"/>
    </location>
</feature>
<protein>
    <submittedName>
        <fullName evidence="8">TonB family protein</fullName>
    </submittedName>
</protein>
<dbReference type="Pfam" id="PF03544">
    <property type="entry name" value="TonB_C"/>
    <property type="match status" value="1"/>
</dbReference>
<dbReference type="PROSITE" id="PS52015">
    <property type="entry name" value="TONB_CTD"/>
    <property type="match status" value="1"/>
</dbReference>
<evidence type="ECO:0000256" key="1">
    <source>
        <dbReference type="ARBA" id="ARBA00004167"/>
    </source>
</evidence>
<keyword evidence="2 6" id="KW-0812">Transmembrane</keyword>
<dbReference type="PANTHER" id="PTHR34978">
    <property type="entry name" value="POSSIBLE SENSOR-TRANSDUCER PROTEIN BLAR"/>
    <property type="match status" value="1"/>
</dbReference>
<keyword evidence="4 6" id="KW-0472">Membrane</keyword>
<dbReference type="RefSeq" id="WP_025413499.1">
    <property type="nucleotide sequence ID" value="NZ_CP007128.1"/>
</dbReference>
<dbReference type="CDD" id="cd07341">
    <property type="entry name" value="M56_BlaR1_MecR1_like"/>
    <property type="match status" value="1"/>
</dbReference>
<keyword evidence="3 6" id="KW-1133">Transmembrane helix</keyword>
<evidence type="ECO:0000259" key="7">
    <source>
        <dbReference type="PROSITE" id="PS52015"/>
    </source>
</evidence>
<dbReference type="KEGG" id="gba:J421_4535"/>
<feature type="region of interest" description="Disordered" evidence="5">
    <location>
        <begin position="315"/>
        <end position="390"/>
    </location>
</feature>
<dbReference type="Pfam" id="PF05569">
    <property type="entry name" value="Peptidase_M56"/>
    <property type="match status" value="1"/>
</dbReference>
<dbReference type="InterPro" id="IPR006260">
    <property type="entry name" value="TonB/TolA_C"/>
</dbReference>
<dbReference type="Gene3D" id="3.30.1150.10">
    <property type="match status" value="1"/>
</dbReference>
<dbReference type="GO" id="GO:0055085">
    <property type="term" value="P:transmembrane transport"/>
    <property type="evidence" value="ECO:0007669"/>
    <property type="project" value="InterPro"/>
</dbReference>
<evidence type="ECO:0000313" key="8">
    <source>
        <dbReference type="EMBL" id="AHG92072.1"/>
    </source>
</evidence>
<organism evidence="8 9">
    <name type="scientific">Gemmatirosa kalamazoonensis</name>
    <dbReference type="NCBI Taxonomy" id="861299"/>
    <lineage>
        <taxon>Bacteria</taxon>
        <taxon>Pseudomonadati</taxon>
        <taxon>Gemmatimonadota</taxon>
        <taxon>Gemmatimonadia</taxon>
        <taxon>Gemmatimonadales</taxon>
        <taxon>Gemmatimonadaceae</taxon>
        <taxon>Gemmatirosa</taxon>
    </lineage>
</organism>
<evidence type="ECO:0000256" key="4">
    <source>
        <dbReference type="ARBA" id="ARBA00023136"/>
    </source>
</evidence>
<dbReference type="EMBL" id="CP007128">
    <property type="protein sequence ID" value="AHG92072.1"/>
    <property type="molecule type" value="Genomic_DNA"/>
</dbReference>
<dbReference type="InParanoid" id="W0RNJ7"/>
<dbReference type="SUPFAM" id="SSF74653">
    <property type="entry name" value="TolA/TonB C-terminal domain"/>
    <property type="match status" value="1"/>
</dbReference>
<comment type="subcellular location">
    <subcellularLocation>
        <location evidence="1">Membrane</location>
        <topology evidence="1">Single-pass membrane protein</topology>
    </subcellularLocation>
</comment>
<dbReference type="AlphaFoldDB" id="W0RNJ7"/>
<evidence type="ECO:0000256" key="5">
    <source>
        <dbReference type="SAM" id="MobiDB-lite"/>
    </source>
</evidence>
<feature type="transmembrane region" description="Helical" evidence="6">
    <location>
        <begin position="105"/>
        <end position="123"/>
    </location>
</feature>
<dbReference type="NCBIfam" id="TIGR01352">
    <property type="entry name" value="tonB_Cterm"/>
    <property type="match status" value="1"/>
</dbReference>
<gene>
    <name evidence="8" type="ORF">J421_4535</name>
</gene>
<dbReference type="STRING" id="861299.J421_4535"/>
<accession>W0RNJ7</accession>
<dbReference type="InterPro" id="IPR008756">
    <property type="entry name" value="Peptidase_M56"/>
</dbReference>
<sequence length="494" mass="52064">MIALWMLAATLVAVALGLAAAAAEHVARMWRRPARHAWTVALLGALLLPTAAALLGRARPAPAPGAAAASADPTMPVRLATIVVRAEYAPRLAARLAPLDRPLGATWLALAALALALVARGASGLARARRSWRAHEVDGTPVLVTDDVGPAVVGLRRPAIVLPEWALALDAPLRALVVRHEQEHVRARDPLHLALGALGIVLMPWNPGVWWQLRRLRAALEIDCDARVLAAQGAHRDVSRYGLLLLAVAQRRATASPLHGLAGAPALAESTSDLSRRIHAMRSPVPENRVLRTVLGTVAAAAAVALAAAACAGSRDALSPNAAPRQKAIEADKPVPTTASADSAHRGAANPPGVRTLDVVRADEAVDASSAPRPVTQPRSADAMKQSGPPQVVNGPYFEFQVEKPVAPAPGNMGPRYPDELRAAKVEGTVYAAFVVDTTGLPIMDTFKVMKSDHPLFTQAVRTALAEMKFVPAMVGDRKVKQLVQAPFQFSLSK</sequence>
<proteinExistence type="predicted"/>
<dbReference type="HOGENOM" id="CLU_551815_0_0_0"/>
<keyword evidence="9" id="KW-1185">Reference proteome</keyword>
<evidence type="ECO:0000313" key="9">
    <source>
        <dbReference type="Proteomes" id="UP000019151"/>
    </source>
</evidence>
<dbReference type="InterPro" id="IPR052173">
    <property type="entry name" value="Beta-lactam_resp_regulator"/>
</dbReference>
<evidence type="ECO:0000256" key="3">
    <source>
        <dbReference type="ARBA" id="ARBA00022989"/>
    </source>
</evidence>
<name>W0RNJ7_9BACT</name>
<dbReference type="eggNOG" id="COG4219">
    <property type="taxonomic scope" value="Bacteria"/>
</dbReference>
<feature type="transmembrane region" description="Helical" evidence="6">
    <location>
        <begin position="38"/>
        <end position="56"/>
    </location>
</feature>
<dbReference type="Proteomes" id="UP000019151">
    <property type="component" value="Chromosome"/>
</dbReference>
<dbReference type="GO" id="GO:0016020">
    <property type="term" value="C:membrane"/>
    <property type="evidence" value="ECO:0007669"/>
    <property type="project" value="UniProtKB-SubCell"/>
</dbReference>
<dbReference type="InterPro" id="IPR037682">
    <property type="entry name" value="TonB_C"/>
</dbReference>
<reference evidence="8 9" key="1">
    <citation type="journal article" date="2014" name="Genome Announc.">
        <title>Genome Sequence and Methylome of Soil Bacterium Gemmatirosa kalamazoonensis KBS708T, a Member of the Rarely Cultivated Gemmatimonadetes Phylum.</title>
        <authorList>
            <person name="Debruyn J.M."/>
            <person name="Radosevich M."/>
            <person name="Wommack K.E."/>
            <person name="Polson S.W."/>
            <person name="Hauser L.J."/>
            <person name="Fawaz M.N."/>
            <person name="Korlach J."/>
            <person name="Tsai Y.C."/>
        </authorList>
    </citation>
    <scope>NUCLEOTIDE SEQUENCE [LARGE SCALE GENOMIC DNA]</scope>
    <source>
        <strain evidence="8 9">KBS708</strain>
    </source>
</reference>
<dbReference type="OrthoDB" id="1628901at2"/>
<feature type="transmembrane region" description="Helical" evidence="6">
    <location>
        <begin position="191"/>
        <end position="211"/>
    </location>
</feature>